<proteinExistence type="predicted"/>
<reference evidence="5" key="1">
    <citation type="journal article" date="2022" name="Toxins">
        <title>Genomic Analysis of Sphingopyxis sp. USTB-05 for Biodegrading Cyanobacterial Hepatotoxins.</title>
        <authorList>
            <person name="Liu C."/>
            <person name="Xu Q."/>
            <person name="Zhao Z."/>
            <person name="Zhang H."/>
            <person name="Liu X."/>
            <person name="Yin C."/>
            <person name="Liu Y."/>
            <person name="Yan H."/>
        </authorList>
    </citation>
    <scope>NUCLEOTIDE SEQUENCE</scope>
    <source>
        <strain evidence="5">NBD5</strain>
    </source>
</reference>
<dbReference type="InterPro" id="IPR029787">
    <property type="entry name" value="Nucleotide_cyclase"/>
</dbReference>
<dbReference type="Pfam" id="PF00990">
    <property type="entry name" value="GGDEF"/>
    <property type="match status" value="1"/>
</dbReference>
<dbReference type="EC" id="2.7.7.65" evidence="1"/>
<dbReference type="PROSITE" id="PS50887">
    <property type="entry name" value="GGDEF"/>
    <property type="match status" value="1"/>
</dbReference>
<evidence type="ECO:0000259" key="4">
    <source>
        <dbReference type="PROSITE" id="PS50887"/>
    </source>
</evidence>
<dbReference type="PANTHER" id="PTHR45138">
    <property type="entry name" value="REGULATORY COMPONENTS OF SENSORY TRANSDUCTION SYSTEM"/>
    <property type="match status" value="1"/>
</dbReference>
<evidence type="ECO:0000256" key="2">
    <source>
        <dbReference type="ARBA" id="ARBA00034247"/>
    </source>
</evidence>
<evidence type="ECO:0000256" key="1">
    <source>
        <dbReference type="ARBA" id="ARBA00012528"/>
    </source>
</evidence>
<accession>A0ABY4X8E6</accession>
<dbReference type="NCBIfam" id="TIGR00254">
    <property type="entry name" value="GGDEF"/>
    <property type="match status" value="1"/>
</dbReference>
<evidence type="ECO:0000256" key="3">
    <source>
        <dbReference type="SAM" id="Coils"/>
    </source>
</evidence>
<organism evidence="5 6">
    <name type="scientific">Sphingomonas morindae</name>
    <dbReference type="NCBI Taxonomy" id="1541170"/>
    <lineage>
        <taxon>Bacteria</taxon>
        <taxon>Pseudomonadati</taxon>
        <taxon>Pseudomonadota</taxon>
        <taxon>Alphaproteobacteria</taxon>
        <taxon>Sphingomonadales</taxon>
        <taxon>Sphingomonadaceae</taxon>
        <taxon>Sphingomonas</taxon>
    </lineage>
</organism>
<keyword evidence="3" id="KW-0175">Coiled coil</keyword>
<keyword evidence="6" id="KW-1185">Reference proteome</keyword>
<gene>
    <name evidence="5" type="ORF">LHA26_00080</name>
</gene>
<dbReference type="InterPro" id="IPR043128">
    <property type="entry name" value="Rev_trsase/Diguanyl_cyclase"/>
</dbReference>
<comment type="catalytic activity">
    <reaction evidence="2">
        <text>2 GTP = 3',3'-c-di-GMP + 2 diphosphate</text>
        <dbReference type="Rhea" id="RHEA:24898"/>
        <dbReference type="ChEBI" id="CHEBI:33019"/>
        <dbReference type="ChEBI" id="CHEBI:37565"/>
        <dbReference type="ChEBI" id="CHEBI:58805"/>
        <dbReference type="EC" id="2.7.7.65"/>
    </reaction>
</comment>
<protein>
    <recommendedName>
        <fullName evidence="1">diguanylate cyclase</fullName>
        <ecNumber evidence="1">2.7.7.65</ecNumber>
    </recommendedName>
</protein>
<sequence length="333" mass="36518">MSDDSSLFAKIGALLSEAGLEPTPHNYEFFYRYATGADKQLIAAVDTVRAAGQPLNNRIVGTIRRELFGAGGGLGRVIENAERELGRMVDYVEQSDADTREYRDRLDRSAVDHATTLDRQKAVLADMVEATNAILSQTDKLQSELARSAREIDALKADLEIARTESRSDPLTGLANRKACCDYLGAQLPRAARDQKQLSLIFLDIDHFKRVNDRFGHRTGDEVLRLVGQTLERSFHGVGFAARWGGEEFVVVMPGASAPQAAAYADRFRETIGARAVKVRGTGEEIGRVTLSMGISELVKNDTIQSLVDRADQALYEAKEGGRDRVICSRAAA</sequence>
<dbReference type="SUPFAM" id="SSF55073">
    <property type="entry name" value="Nucleotide cyclase"/>
    <property type="match status" value="1"/>
</dbReference>
<dbReference type="Gene3D" id="3.30.70.270">
    <property type="match status" value="1"/>
</dbReference>
<dbReference type="RefSeq" id="WP_252166731.1">
    <property type="nucleotide sequence ID" value="NZ_CP084930.1"/>
</dbReference>
<evidence type="ECO:0000313" key="6">
    <source>
        <dbReference type="Proteomes" id="UP001056937"/>
    </source>
</evidence>
<feature type="domain" description="GGDEF" evidence="4">
    <location>
        <begin position="196"/>
        <end position="331"/>
    </location>
</feature>
<dbReference type="CDD" id="cd01949">
    <property type="entry name" value="GGDEF"/>
    <property type="match status" value="1"/>
</dbReference>
<dbReference type="EMBL" id="CP084930">
    <property type="protein sequence ID" value="USI72920.1"/>
    <property type="molecule type" value="Genomic_DNA"/>
</dbReference>
<dbReference type="PANTHER" id="PTHR45138:SF9">
    <property type="entry name" value="DIGUANYLATE CYCLASE DGCM-RELATED"/>
    <property type="match status" value="1"/>
</dbReference>
<dbReference type="InterPro" id="IPR050469">
    <property type="entry name" value="Diguanylate_Cyclase"/>
</dbReference>
<dbReference type="InterPro" id="IPR000160">
    <property type="entry name" value="GGDEF_dom"/>
</dbReference>
<dbReference type="SMART" id="SM00267">
    <property type="entry name" value="GGDEF"/>
    <property type="match status" value="1"/>
</dbReference>
<name>A0ABY4X8E6_9SPHN</name>
<dbReference type="Proteomes" id="UP001056937">
    <property type="component" value="Chromosome 1"/>
</dbReference>
<feature type="coiled-coil region" evidence="3">
    <location>
        <begin position="138"/>
        <end position="165"/>
    </location>
</feature>
<evidence type="ECO:0000313" key="5">
    <source>
        <dbReference type="EMBL" id="USI72920.1"/>
    </source>
</evidence>